<feature type="non-terminal residue" evidence="1">
    <location>
        <position position="147"/>
    </location>
</feature>
<evidence type="ECO:0000313" key="2">
    <source>
        <dbReference type="Proteomes" id="UP000023152"/>
    </source>
</evidence>
<dbReference type="Proteomes" id="UP000023152">
    <property type="component" value="Unassembled WGS sequence"/>
</dbReference>
<protein>
    <recommendedName>
        <fullName evidence="3">Kelch motif family protein</fullName>
    </recommendedName>
</protein>
<reference evidence="1 2" key="1">
    <citation type="journal article" date="2013" name="Curr. Biol.">
        <title>The Genome of the Foraminiferan Reticulomyxa filosa.</title>
        <authorList>
            <person name="Glockner G."/>
            <person name="Hulsmann N."/>
            <person name="Schleicher M."/>
            <person name="Noegel A.A."/>
            <person name="Eichinger L."/>
            <person name="Gallinger C."/>
            <person name="Pawlowski J."/>
            <person name="Sierra R."/>
            <person name="Euteneuer U."/>
            <person name="Pillet L."/>
            <person name="Moustafa A."/>
            <person name="Platzer M."/>
            <person name="Groth M."/>
            <person name="Szafranski K."/>
            <person name="Schliwa M."/>
        </authorList>
    </citation>
    <scope>NUCLEOTIDE SEQUENCE [LARGE SCALE GENOMIC DNA]</scope>
</reference>
<dbReference type="Gene3D" id="2.120.10.80">
    <property type="entry name" value="Kelch-type beta propeller"/>
    <property type="match status" value="1"/>
</dbReference>
<accession>X6LDZ1</accession>
<dbReference type="AlphaFoldDB" id="X6LDZ1"/>
<dbReference type="EMBL" id="ASPP01045375">
    <property type="protein sequence ID" value="ETN98934.1"/>
    <property type="molecule type" value="Genomic_DNA"/>
</dbReference>
<evidence type="ECO:0000313" key="1">
    <source>
        <dbReference type="EMBL" id="ETN98934.1"/>
    </source>
</evidence>
<comment type="caution">
    <text evidence="1">The sequence shown here is derived from an EMBL/GenBank/DDBJ whole genome shotgun (WGS) entry which is preliminary data.</text>
</comment>
<keyword evidence="2" id="KW-1185">Reference proteome</keyword>
<feature type="non-terminal residue" evidence="1">
    <location>
        <position position="1"/>
    </location>
</feature>
<sequence>ENIIKKIMTTKISNSLFYKNNRFFIFQKKKGLSSILQKKDSSKMSTKVNNCQPLPDLPKPFTKAQCILFKEELLICGGANTNRCYSYHTLKRQYKYICSYPSDVQFNEHCVVQLNNPQTDPNEIDLLSFGGQNKDIMKQTFSMKYKS</sequence>
<dbReference type="InterPro" id="IPR015915">
    <property type="entry name" value="Kelch-typ_b-propeller"/>
</dbReference>
<gene>
    <name evidence="1" type="ORF">RFI_38553</name>
</gene>
<evidence type="ECO:0008006" key="3">
    <source>
        <dbReference type="Google" id="ProtNLM"/>
    </source>
</evidence>
<name>X6LDZ1_RETFI</name>
<proteinExistence type="predicted"/>
<dbReference type="SUPFAM" id="SSF117281">
    <property type="entry name" value="Kelch motif"/>
    <property type="match status" value="1"/>
</dbReference>
<organism evidence="1 2">
    <name type="scientific">Reticulomyxa filosa</name>
    <dbReference type="NCBI Taxonomy" id="46433"/>
    <lineage>
        <taxon>Eukaryota</taxon>
        <taxon>Sar</taxon>
        <taxon>Rhizaria</taxon>
        <taxon>Retaria</taxon>
        <taxon>Foraminifera</taxon>
        <taxon>Monothalamids</taxon>
        <taxon>Reticulomyxidae</taxon>
        <taxon>Reticulomyxa</taxon>
    </lineage>
</organism>